<dbReference type="PANTHER" id="PTHR43776">
    <property type="entry name" value="TRANSPORT ATP-BINDING PROTEIN"/>
    <property type="match status" value="1"/>
</dbReference>
<dbReference type="EnsemblBacteria" id="AAC07852">
    <property type="protein sequence ID" value="AAC07852"/>
    <property type="gene ID" value="aq_2122"/>
</dbReference>
<keyword evidence="1" id="KW-0813">Transport</keyword>
<dbReference type="OrthoDB" id="9806285at2"/>
<dbReference type="SUPFAM" id="SSF52540">
    <property type="entry name" value="P-loop containing nucleoside triphosphate hydrolases"/>
    <property type="match status" value="1"/>
</dbReference>
<dbReference type="SMART" id="SM00382">
    <property type="entry name" value="AAA"/>
    <property type="match status" value="1"/>
</dbReference>
<dbReference type="GO" id="GO:0005886">
    <property type="term" value="C:plasma membrane"/>
    <property type="evidence" value="ECO:0000318"/>
    <property type="project" value="GO_Central"/>
</dbReference>
<dbReference type="InterPro" id="IPR017871">
    <property type="entry name" value="ABC_transporter-like_CS"/>
</dbReference>
<accession>O67885</accession>
<dbReference type="KEGG" id="aae:aq_2122"/>
<dbReference type="eggNOG" id="COG4608">
    <property type="taxonomic scope" value="Bacteria"/>
</dbReference>
<dbReference type="AlphaFoldDB" id="O67885"/>
<evidence type="ECO:0000313" key="5">
    <source>
        <dbReference type="EMBL" id="AAC07852.1"/>
    </source>
</evidence>
<evidence type="ECO:0000313" key="6">
    <source>
        <dbReference type="Proteomes" id="UP000000798"/>
    </source>
</evidence>
<dbReference type="PROSITE" id="PS00211">
    <property type="entry name" value="ABC_TRANSPORTER_1"/>
    <property type="match status" value="1"/>
</dbReference>
<dbReference type="GO" id="GO:0016887">
    <property type="term" value="F:ATP hydrolysis activity"/>
    <property type="evidence" value="ECO:0007669"/>
    <property type="project" value="InterPro"/>
</dbReference>
<dbReference type="HOGENOM" id="CLU_000604_1_23_0"/>
<sequence length="305" mass="34718">MELLSIQNLTKVYKVPAGFLRKKNFFALKEVSLSIKQGDFLAIVGESGSGKSTLGKIILRLEKPTKGKVSFKGKDIFSMGKEYTRKVSAVFQDPRSSLNPRMKVEEILEEPLIVHRVKGRKERVLKVLQRVRLSEELLEKRPLQISGGQAQRVAIARALILEPELIVADEPTASLDVSVQEEILELFKELNSKGISFFFVTHDIRVVEKVANMVGVIYAGILMELGKKEEVLKNPLHPYTKFLLENVPVRHPKDRKPLKYLQEEEVSIPEEGCPFYPRCPEAMEECKKFIRRSEVNGRLLACNLY</sequence>
<dbReference type="NCBIfam" id="TIGR01727">
    <property type="entry name" value="oligo_HPY"/>
    <property type="match status" value="1"/>
</dbReference>
<keyword evidence="6" id="KW-1185">Reference proteome</keyword>
<dbReference type="InterPro" id="IPR003593">
    <property type="entry name" value="AAA+_ATPase"/>
</dbReference>
<proteinExistence type="predicted"/>
<organism evidence="5 6">
    <name type="scientific">Aquifex aeolicus (strain VF5)</name>
    <dbReference type="NCBI Taxonomy" id="224324"/>
    <lineage>
        <taxon>Bacteria</taxon>
        <taxon>Pseudomonadati</taxon>
        <taxon>Aquificota</taxon>
        <taxon>Aquificia</taxon>
        <taxon>Aquificales</taxon>
        <taxon>Aquificaceae</taxon>
        <taxon>Aquifex</taxon>
    </lineage>
</organism>
<dbReference type="GO" id="GO:0015833">
    <property type="term" value="P:peptide transport"/>
    <property type="evidence" value="ECO:0007669"/>
    <property type="project" value="InterPro"/>
</dbReference>
<dbReference type="Gene3D" id="3.40.50.300">
    <property type="entry name" value="P-loop containing nucleotide triphosphate hydrolases"/>
    <property type="match status" value="1"/>
</dbReference>
<dbReference type="InterPro" id="IPR003439">
    <property type="entry name" value="ABC_transporter-like_ATP-bd"/>
</dbReference>
<dbReference type="InterPro" id="IPR027417">
    <property type="entry name" value="P-loop_NTPase"/>
</dbReference>
<evidence type="ECO:0000256" key="2">
    <source>
        <dbReference type="ARBA" id="ARBA00022741"/>
    </source>
</evidence>
<dbReference type="GO" id="GO:0022857">
    <property type="term" value="F:transmembrane transporter activity"/>
    <property type="evidence" value="ECO:0000318"/>
    <property type="project" value="GO_Central"/>
</dbReference>
<dbReference type="Pfam" id="PF00005">
    <property type="entry name" value="ABC_tran"/>
    <property type="match status" value="1"/>
</dbReference>
<dbReference type="FunCoup" id="O67885">
    <property type="interactions" value="162"/>
</dbReference>
<feature type="domain" description="ABC transporter" evidence="4">
    <location>
        <begin position="4"/>
        <end position="244"/>
    </location>
</feature>
<gene>
    <name evidence="5" type="primary">abcT11</name>
    <name evidence="5" type="ordered locus">aq_2122</name>
</gene>
<keyword evidence="2" id="KW-0547">Nucleotide-binding</keyword>
<dbReference type="RefSeq" id="WP_010881390.1">
    <property type="nucleotide sequence ID" value="NC_000918.1"/>
</dbReference>
<dbReference type="EMBL" id="AE000657">
    <property type="protein sequence ID" value="AAC07852.1"/>
    <property type="molecule type" value="Genomic_DNA"/>
</dbReference>
<dbReference type="GO" id="GO:0005524">
    <property type="term" value="F:ATP binding"/>
    <property type="evidence" value="ECO:0007669"/>
    <property type="project" value="UniProtKB-KW"/>
</dbReference>
<dbReference type="Proteomes" id="UP000000798">
    <property type="component" value="Chromosome"/>
</dbReference>
<dbReference type="InParanoid" id="O67885"/>
<keyword evidence="3" id="KW-0067">ATP-binding</keyword>
<evidence type="ECO:0000256" key="3">
    <source>
        <dbReference type="ARBA" id="ARBA00022840"/>
    </source>
</evidence>
<dbReference type="InterPro" id="IPR013563">
    <property type="entry name" value="Oligopep_ABC_C"/>
</dbReference>
<dbReference type="PIR" id="A70482">
    <property type="entry name" value="A70482"/>
</dbReference>
<dbReference type="InterPro" id="IPR050319">
    <property type="entry name" value="ABC_transp_ATP-bind"/>
</dbReference>
<dbReference type="PANTHER" id="PTHR43776:SF8">
    <property type="entry name" value="ABC TRANSPORTER, ATP-BINDING PROTEIN"/>
    <property type="match status" value="1"/>
</dbReference>
<dbReference type="Pfam" id="PF08352">
    <property type="entry name" value="oligo_HPY"/>
    <property type="match status" value="1"/>
</dbReference>
<dbReference type="PROSITE" id="PS50893">
    <property type="entry name" value="ABC_TRANSPORTER_2"/>
    <property type="match status" value="1"/>
</dbReference>
<name>O67885_AQUAE</name>
<dbReference type="STRING" id="224324.aq_2122"/>
<protein>
    <submittedName>
        <fullName evidence="5">ABC transporter</fullName>
    </submittedName>
</protein>
<evidence type="ECO:0000259" key="4">
    <source>
        <dbReference type="PROSITE" id="PS50893"/>
    </source>
</evidence>
<reference evidence="5 6" key="1">
    <citation type="journal article" date="1998" name="Nature">
        <title>The complete genome of the hyperthermophilic bacterium Aquifex aeolicus.</title>
        <authorList>
            <person name="Deckert G."/>
            <person name="Warren P.V."/>
            <person name="Gaasterland T."/>
            <person name="Young W.G."/>
            <person name="Lenox A.L."/>
            <person name="Graham D.E."/>
            <person name="Overbeek R."/>
            <person name="Snead M.A."/>
            <person name="Keller M."/>
            <person name="Aujay M."/>
            <person name="Huber R."/>
            <person name="Feldman R.A."/>
            <person name="Short J.M."/>
            <person name="Olson G.J."/>
            <person name="Swanson R.V."/>
        </authorList>
    </citation>
    <scope>NUCLEOTIDE SEQUENCE [LARGE SCALE GENOMIC DNA]</scope>
    <source>
        <strain evidence="5 6">VF5</strain>
    </source>
</reference>
<dbReference type="CDD" id="cd03257">
    <property type="entry name" value="ABC_NikE_OppD_transporters"/>
    <property type="match status" value="1"/>
</dbReference>
<evidence type="ECO:0000256" key="1">
    <source>
        <dbReference type="ARBA" id="ARBA00022448"/>
    </source>
</evidence>